<evidence type="ECO:0000259" key="1">
    <source>
        <dbReference type="Pfam" id="PF01548"/>
    </source>
</evidence>
<sequence>MNTRGRRIYGGYNPVLETDLAADAPMNVAFRKVEHAEQTITPHVRCCVHLEVDIVKPILESCCGLDVHRDQVTACISSGPLDRAKEKLVVKEFSTMTYGLRELSSWLKEYDVETVAMESTGIFWKPIFNILEDDFEVLLANAARVKNVPGLKTDKKDARWIARLLRYGLVPASFIPPRNIRDLRDLTRTRKKLTEEGTRRKNRIHKILQDANIKLSTVATDVFGVSGKAMITALLEEDELSPEEIESMTKGKLRNRIGLLVKAMDGRVTNHHRFLLKMHIEHIESLSSQINELDEEIYRKLEPYEKEFGLIRTHPALNKVTGASVIAEIGVDMSQFPDERHLSSWAAICSGNNESAGKMKNSRTRRGNNYLKTTLVEAAWVASRTKDTCISAKYYNIARRRGSKRAAVAIGHQILKDVYYILSTGEPYKEIGAEAAQNRKSDVRARSIIRELGRRGYSVQKTEASA</sequence>
<dbReference type="Pfam" id="PF01548">
    <property type="entry name" value="DEDD_Tnp_IS110"/>
    <property type="match status" value="1"/>
</dbReference>
<feature type="domain" description="Transposase IS110-like N-terminal" evidence="1">
    <location>
        <begin position="63"/>
        <end position="211"/>
    </location>
</feature>
<dbReference type="InterPro" id="IPR047650">
    <property type="entry name" value="Transpos_IS110"/>
</dbReference>
<accession>A0A7G9YF83</accession>
<dbReference type="Pfam" id="PF02371">
    <property type="entry name" value="Transposase_20"/>
    <property type="match status" value="1"/>
</dbReference>
<dbReference type="GO" id="GO:0004803">
    <property type="term" value="F:transposase activity"/>
    <property type="evidence" value="ECO:0007669"/>
    <property type="project" value="InterPro"/>
</dbReference>
<reference evidence="3" key="1">
    <citation type="submission" date="2020-06" db="EMBL/GenBank/DDBJ databases">
        <title>Unique genomic features of the anaerobic methanotrophic archaea.</title>
        <authorList>
            <person name="Chadwick G.L."/>
            <person name="Skennerton C.T."/>
            <person name="Laso-Perez R."/>
            <person name="Leu A.O."/>
            <person name="Speth D.R."/>
            <person name="Yu H."/>
            <person name="Morgan-Lang C."/>
            <person name="Hatzenpichler R."/>
            <person name="Goudeau D."/>
            <person name="Malmstrom R."/>
            <person name="Brazelton W.J."/>
            <person name="Woyke T."/>
            <person name="Hallam S.J."/>
            <person name="Tyson G.W."/>
            <person name="Wegener G."/>
            <person name="Boetius A."/>
            <person name="Orphan V."/>
        </authorList>
    </citation>
    <scope>NUCLEOTIDE SEQUENCE</scope>
</reference>
<name>A0A7G9YF83_9EURY</name>
<dbReference type="NCBIfam" id="NF033542">
    <property type="entry name" value="transpos_IS110"/>
    <property type="match status" value="1"/>
</dbReference>
<dbReference type="InterPro" id="IPR002525">
    <property type="entry name" value="Transp_IS110-like_N"/>
</dbReference>
<protein>
    <submittedName>
        <fullName evidence="3">Uncharacterized protein</fullName>
    </submittedName>
</protein>
<organism evidence="3">
    <name type="scientific">Candidatus Methanogaster sp. ANME-2c ERB4</name>
    <dbReference type="NCBI Taxonomy" id="2759911"/>
    <lineage>
        <taxon>Archaea</taxon>
        <taxon>Methanobacteriati</taxon>
        <taxon>Methanobacteriota</taxon>
        <taxon>Stenosarchaea group</taxon>
        <taxon>Methanomicrobia</taxon>
        <taxon>Methanosarcinales</taxon>
        <taxon>ANME-2 cluster</taxon>
        <taxon>Candidatus Methanogasteraceae</taxon>
        <taxon>Candidatus Methanogaster</taxon>
    </lineage>
</organism>
<dbReference type="AlphaFoldDB" id="A0A7G9YF83"/>
<feature type="domain" description="Transposase IS116/IS110/IS902 C-terminal" evidence="2">
    <location>
        <begin position="310"/>
        <end position="394"/>
    </location>
</feature>
<dbReference type="InterPro" id="IPR003346">
    <property type="entry name" value="Transposase_20"/>
</dbReference>
<dbReference type="GO" id="GO:0006313">
    <property type="term" value="P:DNA transposition"/>
    <property type="evidence" value="ECO:0007669"/>
    <property type="project" value="InterPro"/>
</dbReference>
<dbReference type="PANTHER" id="PTHR33055">
    <property type="entry name" value="TRANSPOSASE FOR INSERTION SEQUENCE ELEMENT IS1111A"/>
    <property type="match status" value="1"/>
</dbReference>
<proteinExistence type="predicted"/>
<dbReference type="GO" id="GO:0003677">
    <property type="term" value="F:DNA binding"/>
    <property type="evidence" value="ECO:0007669"/>
    <property type="project" value="InterPro"/>
</dbReference>
<dbReference type="EMBL" id="MT631212">
    <property type="protein sequence ID" value="QNO46667.1"/>
    <property type="molecule type" value="Genomic_DNA"/>
</dbReference>
<evidence type="ECO:0000259" key="2">
    <source>
        <dbReference type="Pfam" id="PF02371"/>
    </source>
</evidence>
<dbReference type="PANTHER" id="PTHR33055:SF15">
    <property type="entry name" value="TRANSPOSASE-RELATED"/>
    <property type="match status" value="1"/>
</dbReference>
<gene>
    <name evidence="3" type="ORF">LDPDHNFI_00021</name>
</gene>
<evidence type="ECO:0000313" key="3">
    <source>
        <dbReference type="EMBL" id="QNO46667.1"/>
    </source>
</evidence>